<keyword evidence="2" id="KW-1185">Reference proteome</keyword>
<evidence type="ECO:0000313" key="2">
    <source>
        <dbReference type="Proteomes" id="UP001249851"/>
    </source>
</evidence>
<protein>
    <submittedName>
        <fullName evidence="1">Uncharacterized protein</fullName>
    </submittedName>
</protein>
<dbReference type="AlphaFoldDB" id="A0AAD9PT52"/>
<reference evidence="1" key="1">
    <citation type="journal article" date="2023" name="G3 (Bethesda)">
        <title>Whole genome assembly and annotation of the endangered Caribbean coral Acropora cervicornis.</title>
        <authorList>
            <person name="Selwyn J.D."/>
            <person name="Vollmer S.V."/>
        </authorList>
    </citation>
    <scope>NUCLEOTIDE SEQUENCE</scope>
    <source>
        <strain evidence="1">K2</strain>
    </source>
</reference>
<reference evidence="1" key="2">
    <citation type="journal article" date="2023" name="Science">
        <title>Genomic signatures of disease resistance in endangered staghorn corals.</title>
        <authorList>
            <person name="Vollmer S.V."/>
            <person name="Selwyn J.D."/>
            <person name="Despard B.A."/>
            <person name="Roesel C.L."/>
        </authorList>
    </citation>
    <scope>NUCLEOTIDE SEQUENCE</scope>
    <source>
        <strain evidence="1">K2</strain>
    </source>
</reference>
<gene>
    <name evidence="1" type="ORF">P5673_031164</name>
</gene>
<name>A0AAD9PT52_ACRCE</name>
<proteinExistence type="predicted"/>
<sequence length="81" mass="9036">MSVGSSNRGVCKAIYLDSCNQQNTCERFILKSTPLSEWSRDAALCVKVLHLTPLIMDSCWISWSKTLLLSAMLETGLRPIC</sequence>
<dbReference type="Proteomes" id="UP001249851">
    <property type="component" value="Unassembled WGS sequence"/>
</dbReference>
<dbReference type="EMBL" id="JARQWQ010000142">
    <property type="protein sequence ID" value="KAK2548639.1"/>
    <property type="molecule type" value="Genomic_DNA"/>
</dbReference>
<evidence type="ECO:0000313" key="1">
    <source>
        <dbReference type="EMBL" id="KAK2548639.1"/>
    </source>
</evidence>
<comment type="caution">
    <text evidence="1">The sequence shown here is derived from an EMBL/GenBank/DDBJ whole genome shotgun (WGS) entry which is preliminary data.</text>
</comment>
<organism evidence="1 2">
    <name type="scientific">Acropora cervicornis</name>
    <name type="common">Staghorn coral</name>
    <dbReference type="NCBI Taxonomy" id="6130"/>
    <lineage>
        <taxon>Eukaryota</taxon>
        <taxon>Metazoa</taxon>
        <taxon>Cnidaria</taxon>
        <taxon>Anthozoa</taxon>
        <taxon>Hexacorallia</taxon>
        <taxon>Scleractinia</taxon>
        <taxon>Astrocoeniina</taxon>
        <taxon>Acroporidae</taxon>
        <taxon>Acropora</taxon>
    </lineage>
</organism>
<accession>A0AAD9PT52</accession>